<dbReference type="InterPro" id="IPR000477">
    <property type="entry name" value="RT_dom"/>
</dbReference>
<evidence type="ECO:0000259" key="1">
    <source>
        <dbReference type="Pfam" id="PF00078"/>
    </source>
</evidence>
<dbReference type="Gene3D" id="3.30.70.270">
    <property type="match status" value="1"/>
</dbReference>
<evidence type="ECO:0000313" key="2">
    <source>
        <dbReference type="EMBL" id="JAT32836.1"/>
    </source>
</evidence>
<feature type="non-terminal residue" evidence="2">
    <location>
        <position position="488"/>
    </location>
</feature>
<dbReference type="InterPro" id="IPR043128">
    <property type="entry name" value="Rev_trsase/Diguanyl_cyclase"/>
</dbReference>
<proteinExistence type="predicted"/>
<organism evidence="2">
    <name type="scientific">Graphocephala atropunctata</name>
    <dbReference type="NCBI Taxonomy" id="36148"/>
    <lineage>
        <taxon>Eukaryota</taxon>
        <taxon>Metazoa</taxon>
        <taxon>Ecdysozoa</taxon>
        <taxon>Arthropoda</taxon>
        <taxon>Hexapoda</taxon>
        <taxon>Insecta</taxon>
        <taxon>Pterygota</taxon>
        <taxon>Neoptera</taxon>
        <taxon>Paraneoptera</taxon>
        <taxon>Hemiptera</taxon>
        <taxon>Auchenorrhyncha</taxon>
        <taxon>Membracoidea</taxon>
        <taxon>Cicadellidae</taxon>
        <taxon>Cicadellinae</taxon>
        <taxon>Cicadellini</taxon>
        <taxon>Graphocephala</taxon>
    </lineage>
</organism>
<name>A0A1B6MA85_9HEMI</name>
<protein>
    <recommendedName>
        <fullName evidence="1">Reverse transcriptase domain-containing protein</fullName>
    </recommendedName>
</protein>
<sequence>RGSLDLNLETLSGNLIAQNHSFHVLEKISFELPRVELCPEVLKRAKSFVLADPIFGKPGPIDVLIGNSLFPQLLTNERHSLGANMPSALGTIFGYVIAGTAPCLSTAPRASNLAISLLSTTDTDLHSSLQRFWVQEELPVYDKKSEGELACDKLFETSHTRDSQGRYVVRLPFVDNLAYAKLGTSRPIAAHRFESVERRIHARNSSPLKALYIDFMDEYEALGHMKKPPHLNLSAPHYFLPHHGVVKEHSSTTKLRVVFDASSKTSSGLSLNDVLLTGPKLQNNICDILLHFRLKNLVFSCDIRQMYRQIKIHPDDQRFQLILWRGQPSLPLSTYQLTTVTYGMNCSPYLAIKTLQQLAQDEGSNFPQAAHILKHHSYVDDLIAGASTEAEALELQQQLIELLRLGGFELRKWVSNCPKLLQQLPASHQEPPVFLQPSSDPMFSILGIHWSPVTDCFKYNLNFTSDAPTKRKVLSLIARIYDPCGFLS</sequence>
<accession>A0A1B6MA85</accession>
<dbReference type="Pfam" id="PF00078">
    <property type="entry name" value="RVT_1"/>
    <property type="match status" value="1"/>
</dbReference>
<dbReference type="PANTHER" id="PTHR47331:SF5">
    <property type="entry name" value="RIBONUCLEASE H"/>
    <property type="match status" value="1"/>
</dbReference>
<feature type="non-terminal residue" evidence="2">
    <location>
        <position position="1"/>
    </location>
</feature>
<dbReference type="GO" id="GO:0071897">
    <property type="term" value="P:DNA biosynthetic process"/>
    <property type="evidence" value="ECO:0007669"/>
    <property type="project" value="UniProtKB-ARBA"/>
</dbReference>
<dbReference type="Gene3D" id="3.10.10.10">
    <property type="entry name" value="HIV Type 1 Reverse Transcriptase, subunit A, domain 1"/>
    <property type="match status" value="1"/>
</dbReference>
<dbReference type="PANTHER" id="PTHR47331">
    <property type="entry name" value="PHD-TYPE DOMAIN-CONTAINING PROTEIN"/>
    <property type="match status" value="1"/>
</dbReference>
<reference evidence="2" key="1">
    <citation type="submission" date="2015-11" db="EMBL/GenBank/DDBJ databases">
        <title>De novo transcriptome assembly of four potential Pierce s Disease insect vectors from Arizona vineyards.</title>
        <authorList>
            <person name="Tassone E.E."/>
        </authorList>
    </citation>
    <scope>NUCLEOTIDE SEQUENCE</scope>
</reference>
<dbReference type="InterPro" id="IPR043502">
    <property type="entry name" value="DNA/RNA_pol_sf"/>
</dbReference>
<dbReference type="CDD" id="cd01644">
    <property type="entry name" value="RT_pepA17"/>
    <property type="match status" value="1"/>
</dbReference>
<dbReference type="EMBL" id="GEBQ01007141">
    <property type="protein sequence ID" value="JAT32836.1"/>
    <property type="molecule type" value="Transcribed_RNA"/>
</dbReference>
<dbReference type="SUPFAM" id="SSF56672">
    <property type="entry name" value="DNA/RNA polymerases"/>
    <property type="match status" value="1"/>
</dbReference>
<gene>
    <name evidence="2" type="ORF">g.13800</name>
</gene>
<feature type="domain" description="Reverse transcriptase" evidence="1">
    <location>
        <begin position="293"/>
        <end position="410"/>
    </location>
</feature>
<dbReference type="AlphaFoldDB" id="A0A1B6MA85"/>